<dbReference type="Gene3D" id="2.170.120.20">
    <property type="entry name" value="Ribosomal protein L25, beta domain"/>
    <property type="match status" value="1"/>
</dbReference>
<dbReference type="NCBIfam" id="TIGR00731">
    <property type="entry name" value="bL25_bact_ctc"/>
    <property type="match status" value="1"/>
</dbReference>
<dbReference type="GO" id="GO:0005840">
    <property type="term" value="C:ribosome"/>
    <property type="evidence" value="ECO:0007669"/>
    <property type="project" value="UniProtKB-KW"/>
</dbReference>
<reference evidence="10" key="1">
    <citation type="journal article" date="2019" name="Int. J. Syst. Evol. Microbiol.">
        <title>The Global Catalogue of Microorganisms (GCM) 10K type strain sequencing project: providing services to taxonomists for standard genome sequencing and annotation.</title>
        <authorList>
            <consortium name="The Broad Institute Genomics Platform"/>
            <consortium name="The Broad Institute Genome Sequencing Center for Infectious Disease"/>
            <person name="Wu L."/>
            <person name="Ma J."/>
        </authorList>
    </citation>
    <scope>NUCLEOTIDE SEQUENCE [LARGE SCALE GENOMIC DNA]</scope>
    <source>
        <strain evidence="10">IBRC-M 10908</strain>
    </source>
</reference>
<evidence type="ECO:0000256" key="6">
    <source>
        <dbReference type="SAM" id="MobiDB-lite"/>
    </source>
</evidence>
<dbReference type="Gene3D" id="2.40.240.10">
    <property type="entry name" value="Ribosomal Protein L25, Chain P"/>
    <property type="match status" value="1"/>
</dbReference>
<accession>A0ABV8TT23</accession>
<keyword evidence="10" id="KW-1185">Reference proteome</keyword>
<dbReference type="Proteomes" id="UP001595823">
    <property type="component" value="Unassembled WGS sequence"/>
</dbReference>
<dbReference type="Pfam" id="PF14693">
    <property type="entry name" value="Ribosomal_TL5_C"/>
    <property type="match status" value="1"/>
</dbReference>
<keyword evidence="4 5" id="KW-0687">Ribonucleoprotein</keyword>
<keyword evidence="1 5" id="KW-0699">rRNA-binding</keyword>
<organism evidence="9 10">
    <name type="scientific">Salininema proteolyticum</name>
    <dbReference type="NCBI Taxonomy" id="1607685"/>
    <lineage>
        <taxon>Bacteria</taxon>
        <taxon>Bacillati</taxon>
        <taxon>Actinomycetota</taxon>
        <taxon>Actinomycetes</taxon>
        <taxon>Glycomycetales</taxon>
        <taxon>Glycomycetaceae</taxon>
        <taxon>Salininema</taxon>
    </lineage>
</organism>
<dbReference type="SUPFAM" id="SSF50715">
    <property type="entry name" value="Ribosomal protein L25-like"/>
    <property type="match status" value="1"/>
</dbReference>
<feature type="domain" description="Large ribosomal subunit protein bL25 beta" evidence="8">
    <location>
        <begin position="101"/>
        <end position="181"/>
    </location>
</feature>
<evidence type="ECO:0000313" key="9">
    <source>
        <dbReference type="EMBL" id="MFC4333679.1"/>
    </source>
</evidence>
<sequence length="199" mass="20888">MSEVKIAGEVRTDFGKGAARRTRRAGKVPAVIYGHGSEPRHISLPTLEFAAVLRNGGLNQLIQVEIEGGGQELVMPKDIQTDPLKDDIVHADLLIVSRSEKIQTDVPLTFTGEQEKGGIVVYEADSVTVEAPASTVPESLEVSVEGVAVGGHVSVGDIVLPKGVELVTDAEQVLASVSAPRAAVEATEGEEGESEESAE</sequence>
<dbReference type="PANTHER" id="PTHR33284">
    <property type="entry name" value="RIBOSOMAL PROTEIN L25/GLN-TRNA SYNTHETASE, ANTI-CODON-BINDING DOMAIN-CONTAINING PROTEIN"/>
    <property type="match status" value="1"/>
</dbReference>
<dbReference type="HAMAP" id="MF_01334">
    <property type="entry name" value="Ribosomal_bL25_CTC"/>
    <property type="match status" value="1"/>
</dbReference>
<comment type="subunit">
    <text evidence="5">Part of the 50S ribosomal subunit; part of the 5S rRNA/L5/L18/L25 subcomplex. Contacts the 5S rRNA. Binds to the 5S rRNA independently of L5 and L18.</text>
</comment>
<evidence type="ECO:0000256" key="1">
    <source>
        <dbReference type="ARBA" id="ARBA00022730"/>
    </source>
</evidence>
<evidence type="ECO:0000259" key="7">
    <source>
        <dbReference type="Pfam" id="PF01386"/>
    </source>
</evidence>
<feature type="compositionally biased region" description="Acidic residues" evidence="6">
    <location>
        <begin position="187"/>
        <end position="199"/>
    </location>
</feature>
<dbReference type="InterPro" id="IPR020057">
    <property type="entry name" value="Ribosomal_bL25_b-dom"/>
</dbReference>
<dbReference type="NCBIfam" id="NF004131">
    <property type="entry name" value="PRK05618.2-1"/>
    <property type="match status" value="1"/>
</dbReference>
<dbReference type="InterPro" id="IPR001021">
    <property type="entry name" value="Ribosomal_bL25_long"/>
</dbReference>
<gene>
    <name evidence="5" type="primary">rplY</name>
    <name evidence="5" type="synonym">ctc</name>
    <name evidence="9" type="ORF">ACFPET_00500</name>
</gene>
<evidence type="ECO:0000313" key="10">
    <source>
        <dbReference type="Proteomes" id="UP001595823"/>
    </source>
</evidence>
<dbReference type="InterPro" id="IPR020056">
    <property type="entry name" value="Rbsml_bL25/Gln-tRNA_synth_N"/>
</dbReference>
<feature type="region of interest" description="Disordered" evidence="6">
    <location>
        <begin position="178"/>
        <end position="199"/>
    </location>
</feature>
<protein>
    <recommendedName>
        <fullName evidence="5">Large ribosomal subunit protein bL25</fullName>
    </recommendedName>
    <alternativeName>
        <fullName evidence="5">General stress protein CTC</fullName>
    </alternativeName>
</protein>
<evidence type="ECO:0000256" key="5">
    <source>
        <dbReference type="HAMAP-Rule" id="MF_01334"/>
    </source>
</evidence>
<dbReference type="InterPro" id="IPR037121">
    <property type="entry name" value="Ribosomal_bL25_C"/>
</dbReference>
<dbReference type="InterPro" id="IPR020930">
    <property type="entry name" value="Ribosomal_uL5_bac-type"/>
</dbReference>
<evidence type="ECO:0000256" key="4">
    <source>
        <dbReference type="ARBA" id="ARBA00023274"/>
    </source>
</evidence>
<dbReference type="InterPro" id="IPR029751">
    <property type="entry name" value="Ribosomal_L25_dom"/>
</dbReference>
<comment type="function">
    <text evidence="5">This is one of the proteins that binds to the 5S RNA in the ribosome where it forms part of the central protuberance.</text>
</comment>
<comment type="similarity">
    <text evidence="5">Belongs to the bacterial ribosomal protein bL25 family. CTC subfamily.</text>
</comment>
<feature type="domain" description="Large ribosomal subunit protein bL25 L25" evidence="7">
    <location>
        <begin position="7"/>
        <end position="93"/>
    </location>
</feature>
<dbReference type="Pfam" id="PF01386">
    <property type="entry name" value="Ribosomal_L25p"/>
    <property type="match status" value="1"/>
</dbReference>
<dbReference type="RefSeq" id="WP_380617415.1">
    <property type="nucleotide sequence ID" value="NZ_JBHSDK010000001.1"/>
</dbReference>
<keyword evidence="2 5" id="KW-0694">RNA-binding</keyword>
<comment type="caution">
    <text evidence="9">The sequence shown here is derived from an EMBL/GenBank/DDBJ whole genome shotgun (WGS) entry which is preliminary data.</text>
</comment>
<evidence type="ECO:0000259" key="8">
    <source>
        <dbReference type="Pfam" id="PF14693"/>
    </source>
</evidence>
<evidence type="ECO:0000256" key="2">
    <source>
        <dbReference type="ARBA" id="ARBA00022884"/>
    </source>
</evidence>
<proteinExistence type="inferred from homology"/>
<name>A0ABV8TT23_9ACTN</name>
<dbReference type="EMBL" id="JBHSDK010000001">
    <property type="protein sequence ID" value="MFC4333679.1"/>
    <property type="molecule type" value="Genomic_DNA"/>
</dbReference>
<dbReference type="InterPro" id="IPR011035">
    <property type="entry name" value="Ribosomal_bL25/Gln-tRNA_synth"/>
</dbReference>
<dbReference type="PANTHER" id="PTHR33284:SF1">
    <property type="entry name" value="RIBOSOMAL PROTEIN L25_GLN-TRNA SYNTHETASE, ANTI-CODON-BINDING DOMAIN-CONTAINING PROTEIN"/>
    <property type="match status" value="1"/>
</dbReference>
<evidence type="ECO:0000256" key="3">
    <source>
        <dbReference type="ARBA" id="ARBA00022980"/>
    </source>
</evidence>
<keyword evidence="3 5" id="KW-0689">Ribosomal protein</keyword>
<dbReference type="CDD" id="cd00495">
    <property type="entry name" value="Ribosomal_L25_TL5_CTC"/>
    <property type="match status" value="1"/>
</dbReference>